<dbReference type="AlphaFoldDB" id="A0A1E1KGJ3"/>
<dbReference type="Proteomes" id="UP000178912">
    <property type="component" value="Unassembled WGS sequence"/>
</dbReference>
<evidence type="ECO:0000256" key="1">
    <source>
        <dbReference type="SAM" id="Coils"/>
    </source>
</evidence>
<evidence type="ECO:0000313" key="4">
    <source>
        <dbReference type="Proteomes" id="UP000178912"/>
    </source>
</evidence>
<keyword evidence="1" id="KW-0175">Coiled coil</keyword>
<feature type="region of interest" description="Disordered" evidence="2">
    <location>
        <begin position="133"/>
        <end position="182"/>
    </location>
</feature>
<sequence>MSNPNVPFNIVGGNWSSSSSDSSILSSPPGSDVPNATATAPSVLGQDSNNQNTHGVTPSLFERFGAQNPMPPRVQSLADYFAQNGQNPTTSNTQAPQTSTTSQIAASNSSIPGLQNYTVPGVINGFGQSAHAPGTINPGSSNSLTPNMPILPSIGTSNPLTLTPSASTQYTPSRSNVFGNTDRNKMKQNMRAQLQASTNAQLNNVPTAQLANFNTSHGQMSEVLIMLEKQISEGMDKMGAIDGFAKEPTTFIPQCVDAILHFKGQVREAVLMLSRQNVNLDDHNYVRDSALKIVDLQRAVSSENIRNTVSNEIIQQMKDVCKSTGFQCSEVEFIPKLFRAAESLKQERDSAIVLKDAQAKRLDSLQGGTINQQNASASQSARILQLESANKVLQDAAVQQSQHVTALEKMVSTKDVEISKLNASLEIHKIQERKMEATMQTLNKNVEHHKDQAKRSGDSYEELTKSSSKARLRIEKLKESEKTLKNQLKQQYKAGVVHDTSDRPYEEELAKAIAATDSKKCFTSPIDYISASAQKILDQNFKLYNQWEDLEEAKLRLREYKADEEKAVALIIAHDLPASKDYILESAKLINNLTSESEVLKEQVVVATSERVEELKKTLETRDAQIRNIHRPFKAATRQAKNEMGVAMMLNPVRGGNLMLEGRTAARPCGECIVLEKMDEFRRVKEAEREARRRQLDAMIMADSTKPPGMRVDSEEEEDDKEEEEEEEEQEREVLLIKNRQRSKMAPAANSSFKRKRAGDEDSAPEVDSSTKRVKSSDASSVPMQLTNRDLSLADASINPLGAAKSGARSGFFAKISRDGWSLPRWFRRRG</sequence>
<gene>
    <name evidence="3" type="ORF">RAG0_06286</name>
</gene>
<feature type="compositionally biased region" description="Acidic residues" evidence="2">
    <location>
        <begin position="714"/>
        <end position="731"/>
    </location>
</feature>
<feature type="compositionally biased region" description="Polar residues" evidence="2">
    <location>
        <begin position="34"/>
        <end position="56"/>
    </location>
</feature>
<feature type="compositionally biased region" description="Polar residues" evidence="2">
    <location>
        <begin position="154"/>
        <end position="181"/>
    </location>
</feature>
<reference evidence="4" key="1">
    <citation type="submission" date="2016-03" db="EMBL/GenBank/DDBJ databases">
        <authorList>
            <person name="Guldener U."/>
        </authorList>
    </citation>
    <scope>NUCLEOTIDE SEQUENCE [LARGE SCALE GENOMIC DNA]</scope>
    <source>
        <strain evidence="4">04CH-RAC-A.6.1</strain>
    </source>
</reference>
<proteinExistence type="predicted"/>
<keyword evidence="4" id="KW-1185">Reference proteome</keyword>
<feature type="region of interest" description="Disordered" evidence="2">
    <location>
        <begin position="447"/>
        <end position="467"/>
    </location>
</feature>
<organism evidence="3 4">
    <name type="scientific">Rhynchosporium agropyri</name>
    <dbReference type="NCBI Taxonomy" id="914238"/>
    <lineage>
        <taxon>Eukaryota</taxon>
        <taxon>Fungi</taxon>
        <taxon>Dikarya</taxon>
        <taxon>Ascomycota</taxon>
        <taxon>Pezizomycotina</taxon>
        <taxon>Leotiomycetes</taxon>
        <taxon>Helotiales</taxon>
        <taxon>Ploettnerulaceae</taxon>
        <taxon>Rhynchosporium</taxon>
    </lineage>
</organism>
<accession>A0A1E1KGJ3</accession>
<evidence type="ECO:0000256" key="2">
    <source>
        <dbReference type="SAM" id="MobiDB-lite"/>
    </source>
</evidence>
<feature type="region of interest" description="Disordered" evidence="2">
    <location>
        <begin position="83"/>
        <end position="106"/>
    </location>
</feature>
<protein>
    <submittedName>
        <fullName evidence="3">Uncharacterized protein</fullName>
    </submittedName>
</protein>
<feature type="compositionally biased region" description="Low complexity" evidence="2">
    <location>
        <begin position="16"/>
        <end position="32"/>
    </location>
</feature>
<feature type="region of interest" description="Disordered" evidence="2">
    <location>
        <begin position="13"/>
        <end position="57"/>
    </location>
</feature>
<evidence type="ECO:0000313" key="3">
    <source>
        <dbReference type="EMBL" id="CZS97147.1"/>
    </source>
</evidence>
<feature type="coiled-coil region" evidence="1">
    <location>
        <begin position="550"/>
        <end position="610"/>
    </location>
</feature>
<dbReference type="EMBL" id="FJUX01000030">
    <property type="protein sequence ID" value="CZS97147.1"/>
    <property type="molecule type" value="Genomic_DNA"/>
</dbReference>
<feature type="region of interest" description="Disordered" evidence="2">
    <location>
        <begin position="694"/>
        <end position="784"/>
    </location>
</feature>
<feature type="compositionally biased region" description="Basic and acidic residues" evidence="2">
    <location>
        <begin position="447"/>
        <end position="464"/>
    </location>
</feature>
<name>A0A1E1KGJ3_9HELO</name>
<feature type="compositionally biased region" description="Polar residues" evidence="2">
    <location>
        <begin position="137"/>
        <end position="146"/>
    </location>
</feature>